<dbReference type="Gene3D" id="3.40.50.300">
    <property type="entry name" value="P-loop containing nucleotide triphosphate hydrolases"/>
    <property type="match status" value="1"/>
</dbReference>
<proteinExistence type="predicted"/>
<accession>A0A914W1D7</accession>
<evidence type="ECO:0000313" key="2">
    <source>
        <dbReference type="WBParaSite" id="PSAMB.scaffold2830size21001.g19321.t1"/>
    </source>
</evidence>
<dbReference type="Proteomes" id="UP000887566">
    <property type="component" value="Unplaced"/>
</dbReference>
<keyword evidence="1" id="KW-1185">Reference proteome</keyword>
<protein>
    <submittedName>
        <fullName evidence="2">Sulfotransferase</fullName>
    </submittedName>
</protein>
<dbReference type="PANTHER" id="PTHR33844:SF1">
    <property type="entry name" value="SULFOTRANSFERASE DOMAIN-CONTAINING PROTEIN"/>
    <property type="match status" value="1"/>
</dbReference>
<dbReference type="WBParaSite" id="PSAMB.scaffold2830size21001.g19321.t1">
    <property type="protein sequence ID" value="PSAMB.scaffold2830size21001.g19321.t1"/>
    <property type="gene ID" value="PSAMB.scaffold2830size21001.g19321"/>
</dbReference>
<sequence>MSDFLLWTDKLAQRRQPKTVFFTNTARCGSTLFAKMLDHQGISVCFGEPRPLTTLAVGYLEKYWSSSETETLLKAVITVLRRGVPFDQICVIKTPSFDSCLVPLLANVFPEIKHVFMFRKNGLDSVERMIVQVGEFMHSLLPLYSISPALSAALSWAFIGSANRFMRVIKPRNMKEWAAILYASPYADYLKNKHLFCLPVIWYESIMTDTETTLRPIFRELGLPEEKIREALLCLNEDSQRDTVLSRTSMKNVRATKMTEATRARLDEIANVIGVPKDIF</sequence>
<dbReference type="InterPro" id="IPR027417">
    <property type="entry name" value="P-loop_NTPase"/>
</dbReference>
<reference evidence="2" key="1">
    <citation type="submission" date="2022-11" db="UniProtKB">
        <authorList>
            <consortium name="WormBaseParasite"/>
        </authorList>
    </citation>
    <scope>IDENTIFICATION</scope>
</reference>
<evidence type="ECO:0000313" key="1">
    <source>
        <dbReference type="Proteomes" id="UP000887566"/>
    </source>
</evidence>
<organism evidence="1 2">
    <name type="scientific">Plectus sambesii</name>
    <dbReference type="NCBI Taxonomy" id="2011161"/>
    <lineage>
        <taxon>Eukaryota</taxon>
        <taxon>Metazoa</taxon>
        <taxon>Ecdysozoa</taxon>
        <taxon>Nematoda</taxon>
        <taxon>Chromadorea</taxon>
        <taxon>Plectida</taxon>
        <taxon>Plectina</taxon>
        <taxon>Plectoidea</taxon>
        <taxon>Plectidae</taxon>
        <taxon>Plectus</taxon>
    </lineage>
</organism>
<name>A0A914W1D7_9BILA</name>
<dbReference type="AlphaFoldDB" id="A0A914W1D7"/>
<dbReference type="SUPFAM" id="SSF52540">
    <property type="entry name" value="P-loop containing nucleoside triphosphate hydrolases"/>
    <property type="match status" value="1"/>
</dbReference>
<dbReference type="PANTHER" id="PTHR33844">
    <property type="entry name" value="SULFOTRANSFER_1 DOMAIN-CONTAINING PROTEIN"/>
    <property type="match status" value="1"/>
</dbReference>